<reference evidence="2" key="1">
    <citation type="submission" date="2021-09" db="EMBL/GenBank/DDBJ databases">
        <authorList>
            <consortium name="Pathogen Informatics"/>
        </authorList>
    </citation>
    <scope>NUCLEOTIDE SEQUENCE</scope>
    <source>
        <strain evidence="2">PvW1</strain>
    </source>
</reference>
<evidence type="ECO:0000313" key="3">
    <source>
        <dbReference type="Proteomes" id="UP000779233"/>
    </source>
</evidence>
<dbReference type="AlphaFoldDB" id="A0A8S4H7R4"/>
<dbReference type="VEuPathDB" id="PlasmoDB:PVPAM_130013800"/>
<evidence type="ECO:0000313" key="2">
    <source>
        <dbReference type="EMBL" id="CAG9475305.1"/>
    </source>
</evidence>
<accession>A0A8S4H7R4</accession>
<sequence>MASSDESNEYDFFNDFDGYKENEERIKTSGFVNSYTNGCKSISEDSSLKNINSINKICEHCKFLFSNLSSVMPSASSKLYENKDVSFMNYWLNIQFKRDNMNSTDNINRFYKELISKDNNFDTNKILYNKLRKIDDGELKNMKELYELYIESNKIYDYLTSGNEVVCTSCSMCTKTCIEKYKTNIKRCPDEKTKFCKALYKFKESYEVNFKQDHKNKCSEDVRKLPSYNDVTNMPSAAEQKGNGDNIALRPIIITITTLFPVLIFFYMFTPFRQWLLSKIRRKHKTLSNEHAMTSHLLPQIYSNSNQDFDNKVYNILYKSVGKQ</sequence>
<comment type="caution">
    <text evidence="2">The sequence shown here is derived from an EMBL/GenBank/DDBJ whole genome shotgun (WGS) entry which is preliminary data.</text>
</comment>
<protein>
    <submittedName>
        <fullName evidence="2">(malaria parasite P. vivax) hypothetical protein</fullName>
    </submittedName>
</protein>
<dbReference type="InterPro" id="IPR006477">
    <property type="entry name" value="Yir_bir_cir"/>
</dbReference>
<keyword evidence="1" id="KW-0812">Transmembrane</keyword>
<gene>
    <name evidence="2" type="ORF">PVW1_130006900</name>
</gene>
<dbReference type="Pfam" id="PF06022">
    <property type="entry name" value="Cir_Bir_Yir"/>
    <property type="match status" value="1"/>
</dbReference>
<feature type="transmembrane region" description="Helical" evidence="1">
    <location>
        <begin position="252"/>
        <end position="272"/>
    </location>
</feature>
<keyword evidence="1" id="KW-1133">Transmembrane helix</keyword>
<evidence type="ECO:0000256" key="1">
    <source>
        <dbReference type="SAM" id="Phobius"/>
    </source>
</evidence>
<dbReference type="Proteomes" id="UP000779233">
    <property type="component" value="Unassembled WGS sequence"/>
</dbReference>
<organism evidence="2 3">
    <name type="scientific">Plasmodium vivax</name>
    <name type="common">malaria parasite P. vivax</name>
    <dbReference type="NCBI Taxonomy" id="5855"/>
    <lineage>
        <taxon>Eukaryota</taxon>
        <taxon>Sar</taxon>
        <taxon>Alveolata</taxon>
        <taxon>Apicomplexa</taxon>
        <taxon>Aconoidasida</taxon>
        <taxon>Haemosporida</taxon>
        <taxon>Plasmodiidae</taxon>
        <taxon>Plasmodium</taxon>
        <taxon>Plasmodium (Plasmodium)</taxon>
    </lineage>
</organism>
<dbReference type="EMBL" id="CAJZCX010000006">
    <property type="protein sequence ID" value="CAG9475305.1"/>
    <property type="molecule type" value="Genomic_DNA"/>
</dbReference>
<proteinExistence type="predicted"/>
<name>A0A8S4H7R4_PLAVI</name>
<keyword evidence="1" id="KW-0472">Membrane</keyword>